<sequence>MSLVALAVADIKYYTTADDNIDVDALMKNSELVKWHMDCFVDRRPCEPFSQSYKDNMVEAISTACLRCTLAQKNRWNKFLAGLKRDYPSEYVAFQKKYDPNNIYMDEFENAVANF</sequence>
<evidence type="ECO:0000313" key="1">
    <source>
        <dbReference type="EMBL" id="CAH4030399.1"/>
    </source>
</evidence>
<accession>A0A9P0TDZ2</accession>
<name>A0A9P0TDZ2_PIEBR</name>
<dbReference type="Gene3D" id="1.10.2080.10">
    <property type="entry name" value="Insect odorant-binding protein A10/Ejaculatory bulb-specific protein 3"/>
    <property type="match status" value="1"/>
</dbReference>
<dbReference type="InterPro" id="IPR036682">
    <property type="entry name" value="OS_D_A10/PebIII_sf"/>
</dbReference>
<evidence type="ECO:0000313" key="2">
    <source>
        <dbReference type="Proteomes" id="UP001152562"/>
    </source>
</evidence>
<organism evidence="1 2">
    <name type="scientific">Pieris brassicae</name>
    <name type="common">White butterfly</name>
    <name type="synonym">Large white butterfly</name>
    <dbReference type="NCBI Taxonomy" id="7116"/>
    <lineage>
        <taxon>Eukaryota</taxon>
        <taxon>Metazoa</taxon>
        <taxon>Ecdysozoa</taxon>
        <taxon>Arthropoda</taxon>
        <taxon>Hexapoda</taxon>
        <taxon>Insecta</taxon>
        <taxon>Pterygota</taxon>
        <taxon>Neoptera</taxon>
        <taxon>Endopterygota</taxon>
        <taxon>Lepidoptera</taxon>
        <taxon>Glossata</taxon>
        <taxon>Ditrysia</taxon>
        <taxon>Papilionoidea</taxon>
        <taxon>Pieridae</taxon>
        <taxon>Pierinae</taxon>
        <taxon>Pieris</taxon>
    </lineage>
</organism>
<evidence type="ECO:0008006" key="3">
    <source>
        <dbReference type="Google" id="ProtNLM"/>
    </source>
</evidence>
<dbReference type="Pfam" id="PF03392">
    <property type="entry name" value="OS-D"/>
    <property type="match status" value="1"/>
</dbReference>
<protein>
    <recommendedName>
        <fullName evidence="3">Chemosensory protein</fullName>
    </recommendedName>
</protein>
<dbReference type="InterPro" id="IPR005055">
    <property type="entry name" value="A10/PebIII"/>
</dbReference>
<proteinExistence type="predicted"/>
<dbReference type="EMBL" id="CALOZG010000010">
    <property type="protein sequence ID" value="CAH4030399.1"/>
    <property type="molecule type" value="Genomic_DNA"/>
</dbReference>
<dbReference type="AlphaFoldDB" id="A0A9P0TDZ2"/>
<gene>
    <name evidence="1" type="ORF">PIBRA_LOCUS7054</name>
</gene>
<reference evidence="1" key="1">
    <citation type="submission" date="2022-05" db="EMBL/GenBank/DDBJ databases">
        <authorList>
            <person name="Okamura Y."/>
        </authorList>
    </citation>
    <scope>NUCLEOTIDE SEQUENCE</scope>
</reference>
<dbReference type="PANTHER" id="PTHR11257:SF13">
    <property type="entry name" value="GEO07322P1"/>
    <property type="match status" value="1"/>
</dbReference>
<comment type="caution">
    <text evidence="1">The sequence shown here is derived from an EMBL/GenBank/DDBJ whole genome shotgun (WGS) entry which is preliminary data.</text>
</comment>
<dbReference type="Proteomes" id="UP001152562">
    <property type="component" value="Unassembled WGS sequence"/>
</dbReference>
<keyword evidence="2" id="KW-1185">Reference proteome</keyword>
<dbReference type="SUPFAM" id="SSF100910">
    <property type="entry name" value="Chemosensory protein Csp2"/>
    <property type="match status" value="1"/>
</dbReference>
<dbReference type="PANTHER" id="PTHR11257">
    <property type="entry name" value="CHEMOSENSORY PROTEIN-RELATED"/>
    <property type="match status" value="1"/>
</dbReference>